<keyword evidence="2" id="KW-0378">Hydrolase</keyword>
<dbReference type="InterPro" id="IPR000917">
    <property type="entry name" value="Sulfatase_N"/>
</dbReference>
<dbReference type="GO" id="GO:0008484">
    <property type="term" value="F:sulfuric ester hydrolase activity"/>
    <property type="evidence" value="ECO:0007669"/>
    <property type="project" value="TreeGrafter"/>
</dbReference>
<accession>A0A0F8ZJ13</accession>
<comment type="caution">
    <text evidence="5">The sequence shown here is derived from an EMBL/GenBank/DDBJ whole genome shotgun (WGS) entry which is preliminary data.</text>
</comment>
<dbReference type="PANTHER" id="PTHR45953:SF1">
    <property type="entry name" value="IDURONATE 2-SULFATASE"/>
    <property type="match status" value="1"/>
</dbReference>
<name>A0A0F8ZJ13_9ZZZZ</name>
<evidence type="ECO:0000256" key="2">
    <source>
        <dbReference type="ARBA" id="ARBA00022801"/>
    </source>
</evidence>
<dbReference type="GO" id="GO:0046872">
    <property type="term" value="F:metal ion binding"/>
    <property type="evidence" value="ECO:0007669"/>
    <property type="project" value="UniProtKB-KW"/>
</dbReference>
<proteinExistence type="predicted"/>
<dbReference type="EMBL" id="LAZR01051040">
    <property type="protein sequence ID" value="KKK86020.1"/>
    <property type="molecule type" value="Genomic_DNA"/>
</dbReference>
<feature type="compositionally biased region" description="Basic residues" evidence="3">
    <location>
        <begin position="226"/>
        <end position="236"/>
    </location>
</feature>
<dbReference type="PANTHER" id="PTHR45953">
    <property type="entry name" value="IDURONATE 2-SULFATASE"/>
    <property type="match status" value="1"/>
</dbReference>
<evidence type="ECO:0000256" key="1">
    <source>
        <dbReference type="ARBA" id="ARBA00022723"/>
    </source>
</evidence>
<reference evidence="5" key="1">
    <citation type="journal article" date="2015" name="Nature">
        <title>Complex archaea that bridge the gap between prokaryotes and eukaryotes.</title>
        <authorList>
            <person name="Spang A."/>
            <person name="Saw J.H."/>
            <person name="Jorgensen S.L."/>
            <person name="Zaremba-Niedzwiedzka K."/>
            <person name="Martijn J."/>
            <person name="Lind A.E."/>
            <person name="van Eijk R."/>
            <person name="Schleper C."/>
            <person name="Guy L."/>
            <person name="Ettema T.J."/>
        </authorList>
    </citation>
    <scope>NUCLEOTIDE SEQUENCE</scope>
</reference>
<dbReference type="InterPro" id="IPR017850">
    <property type="entry name" value="Alkaline_phosphatase_core_sf"/>
</dbReference>
<evidence type="ECO:0000256" key="3">
    <source>
        <dbReference type="SAM" id="MobiDB-lite"/>
    </source>
</evidence>
<feature type="compositionally biased region" description="Low complexity" evidence="3">
    <location>
        <begin position="182"/>
        <end position="191"/>
    </location>
</feature>
<protein>
    <recommendedName>
        <fullName evidence="4">Sulfatase N-terminal domain-containing protein</fullName>
    </recommendedName>
</protein>
<sequence>MSTDRPNILILMSDQHSRGVLGCCPGQVVRTPHLDRLAAGGMRFTDAYCPSPLCVPSRMSFMTSRTPSRIGTWDNPHILSSGVPCWPHYLGQAGYESVLIGRMHFVGPDQRHGFESRPLGEPGACHPGAGSGWGQAWRRIPVESTGQSRKSAEIAGAGTTLYQWYDRQVAEATVEFLRRRASAPGARPAPGNFAASSSVHQDHSMHTPDQDNHRTIRHWPEARGPACRHRRRTSRN</sequence>
<dbReference type="GO" id="GO:0005737">
    <property type="term" value="C:cytoplasm"/>
    <property type="evidence" value="ECO:0007669"/>
    <property type="project" value="TreeGrafter"/>
</dbReference>
<keyword evidence="1" id="KW-0479">Metal-binding</keyword>
<evidence type="ECO:0000259" key="4">
    <source>
        <dbReference type="Pfam" id="PF00884"/>
    </source>
</evidence>
<dbReference type="SUPFAM" id="SSF53649">
    <property type="entry name" value="Alkaline phosphatase-like"/>
    <property type="match status" value="1"/>
</dbReference>
<feature type="compositionally biased region" description="Basic and acidic residues" evidence="3">
    <location>
        <begin position="200"/>
        <end position="221"/>
    </location>
</feature>
<evidence type="ECO:0000313" key="5">
    <source>
        <dbReference type="EMBL" id="KKK86020.1"/>
    </source>
</evidence>
<dbReference type="AlphaFoldDB" id="A0A0F8ZJ13"/>
<organism evidence="5">
    <name type="scientific">marine sediment metagenome</name>
    <dbReference type="NCBI Taxonomy" id="412755"/>
    <lineage>
        <taxon>unclassified sequences</taxon>
        <taxon>metagenomes</taxon>
        <taxon>ecological metagenomes</taxon>
    </lineage>
</organism>
<feature type="region of interest" description="Disordered" evidence="3">
    <location>
        <begin position="181"/>
        <end position="236"/>
    </location>
</feature>
<feature type="domain" description="Sulfatase N-terminal" evidence="4">
    <location>
        <begin position="6"/>
        <end position="205"/>
    </location>
</feature>
<dbReference type="Pfam" id="PF00884">
    <property type="entry name" value="Sulfatase"/>
    <property type="match status" value="1"/>
</dbReference>
<gene>
    <name evidence="5" type="ORF">LCGC14_2767420</name>
</gene>
<dbReference type="Gene3D" id="3.40.720.10">
    <property type="entry name" value="Alkaline Phosphatase, subunit A"/>
    <property type="match status" value="1"/>
</dbReference>